<evidence type="ECO:0000259" key="2">
    <source>
        <dbReference type="Pfam" id="PF19816"/>
    </source>
</evidence>
<keyword evidence="4" id="KW-1185">Reference proteome</keyword>
<accession>A0ABN1WSM7</accession>
<sequence>MRVRPAVVGAVGAVLLALATPVPLAGPAGAAGGGDSVTVDQVGTLAADGTITLSGSYRCAAGTPGTVLVGSTLRTAAESHGVGGTVATCDGASHAWTNRGRPEQSSVTSGPAHVDATLLSLSPTGLPLPTVLAAGAQDIDLRPAAA</sequence>
<name>A0ABN1WSM7_9ACTN</name>
<evidence type="ECO:0000313" key="4">
    <source>
        <dbReference type="Proteomes" id="UP001500037"/>
    </source>
</evidence>
<feature type="chain" id="PRO_5046924105" description="DUF6299 domain-containing protein" evidence="1">
    <location>
        <begin position="31"/>
        <end position="146"/>
    </location>
</feature>
<proteinExistence type="predicted"/>
<keyword evidence="1" id="KW-0732">Signal</keyword>
<organism evidence="3 4">
    <name type="scientific">Kitasatospora nipponensis</name>
    <dbReference type="NCBI Taxonomy" id="258049"/>
    <lineage>
        <taxon>Bacteria</taxon>
        <taxon>Bacillati</taxon>
        <taxon>Actinomycetota</taxon>
        <taxon>Actinomycetes</taxon>
        <taxon>Kitasatosporales</taxon>
        <taxon>Streptomycetaceae</taxon>
        <taxon>Kitasatospora</taxon>
    </lineage>
</organism>
<dbReference type="Pfam" id="PF19816">
    <property type="entry name" value="DUF6299"/>
    <property type="match status" value="1"/>
</dbReference>
<feature type="signal peptide" evidence="1">
    <location>
        <begin position="1"/>
        <end position="30"/>
    </location>
</feature>
<gene>
    <name evidence="3" type="ORF">GCM10009665_55710</name>
</gene>
<comment type="caution">
    <text evidence="3">The sequence shown here is derived from an EMBL/GenBank/DDBJ whole genome shotgun (WGS) entry which is preliminary data.</text>
</comment>
<dbReference type="EMBL" id="BAAALF010000128">
    <property type="protein sequence ID" value="GAA1258342.1"/>
    <property type="molecule type" value="Genomic_DNA"/>
</dbReference>
<evidence type="ECO:0000313" key="3">
    <source>
        <dbReference type="EMBL" id="GAA1258342.1"/>
    </source>
</evidence>
<dbReference type="Proteomes" id="UP001500037">
    <property type="component" value="Unassembled WGS sequence"/>
</dbReference>
<protein>
    <recommendedName>
        <fullName evidence="2">DUF6299 domain-containing protein</fullName>
    </recommendedName>
</protein>
<evidence type="ECO:0000256" key="1">
    <source>
        <dbReference type="SAM" id="SignalP"/>
    </source>
</evidence>
<reference evidence="3 4" key="1">
    <citation type="journal article" date="2019" name="Int. J. Syst. Evol. Microbiol.">
        <title>The Global Catalogue of Microorganisms (GCM) 10K type strain sequencing project: providing services to taxonomists for standard genome sequencing and annotation.</title>
        <authorList>
            <consortium name="The Broad Institute Genomics Platform"/>
            <consortium name="The Broad Institute Genome Sequencing Center for Infectious Disease"/>
            <person name="Wu L."/>
            <person name="Ma J."/>
        </authorList>
    </citation>
    <scope>NUCLEOTIDE SEQUENCE [LARGE SCALE GENOMIC DNA]</scope>
    <source>
        <strain evidence="3 4">JCM 13004</strain>
    </source>
</reference>
<feature type="domain" description="DUF6299" evidence="2">
    <location>
        <begin position="35"/>
        <end position="141"/>
    </location>
</feature>
<dbReference type="InterPro" id="IPR046266">
    <property type="entry name" value="DUF6299"/>
</dbReference>